<proteinExistence type="predicted"/>
<sequence length="115" mass="12983">MTTWSAPVMLGQRSVSRRQSRRMSRRFEAVGVGIAPERIRAIAMGRPATEDELVDVSFALTVTELLNEKRRSRRGRARRRCTHSLMVIAGIVVAINMLLCMGLVLFILTQHTSPY</sequence>
<keyword evidence="3" id="KW-1185">Reference proteome</keyword>
<accession>A0ABS9YWZ7</accession>
<gene>
    <name evidence="2" type="ORF">K9U37_13160</name>
</gene>
<comment type="caution">
    <text evidence="2">The sequence shown here is derived from an EMBL/GenBank/DDBJ whole genome shotgun (WGS) entry which is preliminary data.</text>
</comment>
<dbReference type="RefSeq" id="WP_243072053.1">
    <property type="nucleotide sequence ID" value="NZ_JAIVFL010000001.1"/>
</dbReference>
<dbReference type="Proteomes" id="UP001139068">
    <property type="component" value="Unassembled WGS sequence"/>
</dbReference>
<organism evidence="2 3">
    <name type="scientific">Candidatus Mycolicibacterium alkanivorans</name>
    <dbReference type="NCBI Taxonomy" id="2954114"/>
    <lineage>
        <taxon>Bacteria</taxon>
        <taxon>Bacillati</taxon>
        <taxon>Actinomycetota</taxon>
        <taxon>Actinomycetes</taxon>
        <taxon>Mycobacteriales</taxon>
        <taxon>Mycobacteriaceae</taxon>
        <taxon>Mycolicibacterium</taxon>
    </lineage>
</organism>
<evidence type="ECO:0000256" key="1">
    <source>
        <dbReference type="SAM" id="Phobius"/>
    </source>
</evidence>
<keyword evidence="1" id="KW-0472">Membrane</keyword>
<protein>
    <submittedName>
        <fullName evidence="2">Uncharacterized protein</fullName>
    </submittedName>
</protein>
<evidence type="ECO:0000313" key="3">
    <source>
        <dbReference type="Proteomes" id="UP001139068"/>
    </source>
</evidence>
<feature type="transmembrane region" description="Helical" evidence="1">
    <location>
        <begin position="84"/>
        <end position="108"/>
    </location>
</feature>
<keyword evidence="1" id="KW-1133">Transmembrane helix</keyword>
<name>A0ABS9YWZ7_9MYCO</name>
<evidence type="ECO:0000313" key="2">
    <source>
        <dbReference type="EMBL" id="MCI4675777.1"/>
    </source>
</evidence>
<dbReference type="EMBL" id="JAIVFL010000001">
    <property type="protein sequence ID" value="MCI4675777.1"/>
    <property type="molecule type" value="Genomic_DNA"/>
</dbReference>
<keyword evidence="1" id="KW-0812">Transmembrane</keyword>
<reference evidence="2" key="1">
    <citation type="journal article" date="2022" name="ISME J.">
        <title>Identification of active gaseous-alkane degraders at natural gas seeps.</title>
        <authorList>
            <person name="Farhan Ul Haque M."/>
            <person name="Hernandez M."/>
            <person name="Crombie A.T."/>
            <person name="Murrell J.C."/>
        </authorList>
    </citation>
    <scope>NUCLEOTIDE SEQUENCE</scope>
    <source>
        <strain evidence="2">ANDR5</strain>
    </source>
</reference>